<organism evidence="2 3">
    <name type="scientific">Clostridium innocuum</name>
    <dbReference type="NCBI Taxonomy" id="1522"/>
    <lineage>
        <taxon>Bacteria</taxon>
        <taxon>Bacillati</taxon>
        <taxon>Bacillota</taxon>
        <taxon>Clostridia</taxon>
        <taxon>Eubacteriales</taxon>
        <taxon>Clostridiaceae</taxon>
        <taxon>Clostridium</taxon>
    </lineage>
</organism>
<evidence type="ECO:0000313" key="3">
    <source>
        <dbReference type="Proteomes" id="UP000503330"/>
    </source>
</evidence>
<dbReference type="EMBL" id="CP048838">
    <property type="protein sequence ID" value="QJA04030.1"/>
    <property type="molecule type" value="Genomic_DNA"/>
</dbReference>
<accession>A0AAP9MGJ2</accession>
<gene>
    <name evidence="2" type="ORF">G4D54_17085</name>
</gene>
<evidence type="ECO:0008006" key="4">
    <source>
        <dbReference type="Google" id="ProtNLM"/>
    </source>
</evidence>
<reference evidence="2 3" key="1">
    <citation type="submission" date="2020-02" db="EMBL/GenBank/DDBJ databases">
        <authorList>
            <person name="Kociolek L.K."/>
            <person name="Ozer E.A."/>
        </authorList>
    </citation>
    <scope>NUCLEOTIDE SEQUENCE [LARGE SCALE GENOMIC DNA]</scope>
    <source>
        <strain evidence="2 3">ATCC 14501</strain>
    </source>
</reference>
<feature type="chain" id="PRO_5042880279" description="Alternate-type signal peptide domain-containing protein" evidence="1">
    <location>
        <begin position="25"/>
        <end position="162"/>
    </location>
</feature>
<dbReference type="GeneID" id="61927288"/>
<evidence type="ECO:0000256" key="1">
    <source>
        <dbReference type="SAM" id="SignalP"/>
    </source>
</evidence>
<name>A0AAP9MGJ2_CLOIN</name>
<dbReference type="Proteomes" id="UP000503330">
    <property type="component" value="Chromosome"/>
</dbReference>
<protein>
    <recommendedName>
        <fullName evidence="4">Alternate-type signal peptide domain-containing protein</fullName>
    </recommendedName>
</protein>
<feature type="signal peptide" evidence="1">
    <location>
        <begin position="1"/>
        <end position="24"/>
    </location>
</feature>
<keyword evidence="1" id="KW-0732">Signal</keyword>
<proteinExistence type="predicted"/>
<sequence length="162" mass="16521">MKKSTLLSLLTAGAVIATSAGTFAAWDTTEATSSGELSFDSPVTIATTSTPTYAQTETRTYGEKPVATGTVDFNVSGTGGKANLKLNAVVKDKTTDAVVSGVDVTFKKGSTDLTTGVDKNVTDAANSYTVTITPTSDDATEALTKALKVEVTGTLENATVAP</sequence>
<dbReference type="RefSeq" id="WP_002609418.1">
    <property type="nucleotide sequence ID" value="NZ_BAAACC010000013.1"/>
</dbReference>
<evidence type="ECO:0000313" key="2">
    <source>
        <dbReference type="EMBL" id="QJA04030.1"/>
    </source>
</evidence>
<dbReference type="AlphaFoldDB" id="A0AAP9MGJ2"/>